<dbReference type="PROSITE" id="PS50112">
    <property type="entry name" value="PAS"/>
    <property type="match status" value="1"/>
</dbReference>
<keyword evidence="4" id="KW-1185">Reference proteome</keyword>
<evidence type="ECO:0000313" key="4">
    <source>
        <dbReference type="Proteomes" id="UP000246483"/>
    </source>
</evidence>
<dbReference type="InterPro" id="IPR035965">
    <property type="entry name" value="PAS-like_dom_sf"/>
</dbReference>
<accession>A0A317R8D9</accession>
<dbReference type="AlphaFoldDB" id="A0A317R8D9"/>
<dbReference type="InterPro" id="IPR013767">
    <property type="entry name" value="PAS_fold"/>
</dbReference>
<organism evidence="3 4">
    <name type="scientific">Melaminivora alkalimesophila</name>
    <dbReference type="NCBI Taxonomy" id="1165852"/>
    <lineage>
        <taxon>Bacteria</taxon>
        <taxon>Pseudomonadati</taxon>
        <taxon>Pseudomonadota</taxon>
        <taxon>Betaproteobacteria</taxon>
        <taxon>Burkholderiales</taxon>
        <taxon>Comamonadaceae</taxon>
        <taxon>Melaminivora</taxon>
    </lineage>
</organism>
<comment type="caution">
    <text evidence="3">The sequence shown here is derived from an EMBL/GenBank/DDBJ whole genome shotgun (WGS) entry which is preliminary data.</text>
</comment>
<dbReference type="Pfam" id="PF00989">
    <property type="entry name" value="PAS"/>
    <property type="match status" value="1"/>
</dbReference>
<evidence type="ECO:0000313" key="3">
    <source>
        <dbReference type="EMBL" id="PWW44364.1"/>
    </source>
</evidence>
<reference evidence="3 4" key="1">
    <citation type="submission" date="2018-05" db="EMBL/GenBank/DDBJ databases">
        <title>Genomic Encyclopedia of Type Strains, Phase IV (KMG-IV): sequencing the most valuable type-strain genomes for metagenomic binning, comparative biology and taxonomic classification.</title>
        <authorList>
            <person name="Goeker M."/>
        </authorList>
    </citation>
    <scope>NUCLEOTIDE SEQUENCE [LARGE SCALE GENOMIC DNA]</scope>
    <source>
        <strain evidence="3 4">DSM 26006</strain>
    </source>
</reference>
<dbReference type="Proteomes" id="UP000246483">
    <property type="component" value="Unassembled WGS sequence"/>
</dbReference>
<dbReference type="EMBL" id="QGUB01000008">
    <property type="protein sequence ID" value="PWW44364.1"/>
    <property type="molecule type" value="Genomic_DNA"/>
</dbReference>
<evidence type="ECO:0000259" key="1">
    <source>
        <dbReference type="PROSITE" id="PS50112"/>
    </source>
</evidence>
<dbReference type="InterPro" id="IPR000700">
    <property type="entry name" value="PAS-assoc_C"/>
</dbReference>
<dbReference type="InterPro" id="IPR000014">
    <property type="entry name" value="PAS"/>
</dbReference>
<protein>
    <submittedName>
        <fullName evidence="3">PAS domain S-box-containing protein</fullName>
    </submittedName>
</protein>
<evidence type="ECO:0000259" key="2">
    <source>
        <dbReference type="PROSITE" id="PS50113"/>
    </source>
</evidence>
<dbReference type="SMART" id="SM00091">
    <property type="entry name" value="PAS"/>
    <property type="match status" value="1"/>
</dbReference>
<feature type="domain" description="PAS" evidence="1">
    <location>
        <begin position="14"/>
        <end position="78"/>
    </location>
</feature>
<proteinExistence type="predicted"/>
<name>A0A317R8D9_9BURK</name>
<dbReference type="PROSITE" id="PS50113">
    <property type="entry name" value="PAC"/>
    <property type="match status" value="1"/>
</dbReference>
<dbReference type="NCBIfam" id="TIGR00229">
    <property type="entry name" value="sensory_box"/>
    <property type="match status" value="1"/>
</dbReference>
<dbReference type="SUPFAM" id="SSF55785">
    <property type="entry name" value="PYP-like sensor domain (PAS domain)"/>
    <property type="match status" value="1"/>
</dbReference>
<gene>
    <name evidence="3" type="ORF">DFR36_10841</name>
</gene>
<feature type="domain" description="PAC" evidence="2">
    <location>
        <begin position="82"/>
        <end position="137"/>
    </location>
</feature>
<dbReference type="OrthoDB" id="9810730at2"/>
<dbReference type="GO" id="GO:0006355">
    <property type="term" value="P:regulation of DNA-templated transcription"/>
    <property type="evidence" value="ECO:0007669"/>
    <property type="project" value="InterPro"/>
</dbReference>
<sequence length="137" mass="14810">MTALPTPEPPPAQHILADLADALIYADRGGTIRLWNTAAAALFGFSAEEALGQSLDLIIPEHLRAAHWRGYERAMERGATSRGAEVRTTRGVHKDGRRLYVDMSFCVVTDGAGRVLGSAAMARDATARHLAARRDIC</sequence>
<dbReference type="RefSeq" id="WP_110012418.1">
    <property type="nucleotide sequence ID" value="NZ_QGUB01000008.1"/>
</dbReference>
<dbReference type="Gene3D" id="3.30.450.20">
    <property type="entry name" value="PAS domain"/>
    <property type="match status" value="1"/>
</dbReference>
<dbReference type="CDD" id="cd00130">
    <property type="entry name" value="PAS"/>
    <property type="match status" value="1"/>
</dbReference>